<feature type="domain" description="Aminotransferase class I/classII large" evidence="7">
    <location>
        <begin position="32"/>
        <end position="392"/>
    </location>
</feature>
<accession>A0A371K165</accession>
<dbReference type="PROSITE" id="PS00105">
    <property type="entry name" value="AA_TRANSFER_CLASS_1"/>
    <property type="match status" value="1"/>
</dbReference>
<comment type="cofactor">
    <cofactor evidence="1 6">
        <name>pyridoxal 5'-phosphate</name>
        <dbReference type="ChEBI" id="CHEBI:597326"/>
    </cofactor>
</comment>
<evidence type="ECO:0000256" key="4">
    <source>
        <dbReference type="ARBA" id="ARBA00022679"/>
    </source>
</evidence>
<protein>
    <recommendedName>
        <fullName evidence="6">Aminotransferase</fullName>
        <ecNumber evidence="6">2.6.1.-</ecNumber>
    </recommendedName>
</protein>
<dbReference type="InterPro" id="IPR050596">
    <property type="entry name" value="AspAT/PAT-like"/>
</dbReference>
<keyword evidence="4 6" id="KW-0808">Transferase</keyword>
<organism evidence="8 9">
    <name type="scientific">Lysobacter silvisoli</name>
    <dbReference type="NCBI Taxonomy" id="2293254"/>
    <lineage>
        <taxon>Bacteria</taxon>
        <taxon>Pseudomonadati</taxon>
        <taxon>Pseudomonadota</taxon>
        <taxon>Gammaproteobacteria</taxon>
        <taxon>Lysobacterales</taxon>
        <taxon>Lysobacteraceae</taxon>
        <taxon>Lysobacter</taxon>
    </lineage>
</organism>
<keyword evidence="9" id="KW-1185">Reference proteome</keyword>
<dbReference type="InterPro" id="IPR015424">
    <property type="entry name" value="PyrdxlP-dep_Trfase"/>
</dbReference>
<dbReference type="GO" id="GO:0006520">
    <property type="term" value="P:amino acid metabolic process"/>
    <property type="evidence" value="ECO:0007669"/>
    <property type="project" value="InterPro"/>
</dbReference>
<sequence>MPQLARRIGRAKPSAIMQVAEKAKRLKSEGRDIISFSIGVPNFLPGEHVYAAVREALAKDSGQYGSNRGADALLDAFIEHMAKIGLTGYGRVNVATGIGAKHVIYNLAEALLDEGDTIVFPTPYWTSYLDIAEIVNAKIDLLPCPAEQDYKLTPAQLDAALAKKPKVFLFNNPSNPTGMVYGKDEIDALAAVLVKYPDTWIITDDIYNRMVFDGLGYHNFVHARPELRDRVIFLDSLSKTYGMPGWRVGFMAGPESVAQALATMNSNHITNVPEMVTAAAVAALTGPQDVPTQKCAEFQAKRDQVMDAMAAIPGVICPRPQGAFYVFPDISVAYGKTHGPSGLKIGNDMDFCNALLETKGVACVPGSAFGEPRALRISYTCPTPQLAPGLQRFQEFFAELV</sequence>
<dbReference type="SUPFAM" id="SSF53383">
    <property type="entry name" value="PLP-dependent transferases"/>
    <property type="match status" value="1"/>
</dbReference>
<name>A0A371K165_9GAMM</name>
<keyword evidence="5" id="KW-0663">Pyridoxal phosphate</keyword>
<dbReference type="RefSeq" id="WP_115857123.1">
    <property type="nucleotide sequence ID" value="NZ_QTSU01000001.1"/>
</dbReference>
<keyword evidence="3 6" id="KW-0032">Aminotransferase</keyword>
<evidence type="ECO:0000256" key="1">
    <source>
        <dbReference type="ARBA" id="ARBA00001933"/>
    </source>
</evidence>
<dbReference type="GO" id="GO:0008483">
    <property type="term" value="F:transaminase activity"/>
    <property type="evidence" value="ECO:0007669"/>
    <property type="project" value="UniProtKB-KW"/>
</dbReference>
<evidence type="ECO:0000313" key="8">
    <source>
        <dbReference type="EMBL" id="RDZ27679.1"/>
    </source>
</evidence>
<gene>
    <name evidence="8" type="ORF">DX914_00410</name>
</gene>
<dbReference type="Gene3D" id="3.40.640.10">
    <property type="entry name" value="Type I PLP-dependent aspartate aminotransferase-like (Major domain)"/>
    <property type="match status" value="1"/>
</dbReference>
<dbReference type="GO" id="GO:0030170">
    <property type="term" value="F:pyridoxal phosphate binding"/>
    <property type="evidence" value="ECO:0007669"/>
    <property type="project" value="InterPro"/>
</dbReference>
<comment type="similarity">
    <text evidence="2 6">Belongs to the class-I pyridoxal-phosphate-dependent aminotransferase family.</text>
</comment>
<evidence type="ECO:0000313" key="9">
    <source>
        <dbReference type="Proteomes" id="UP000264492"/>
    </source>
</evidence>
<dbReference type="PANTHER" id="PTHR46383:SF1">
    <property type="entry name" value="ASPARTATE AMINOTRANSFERASE"/>
    <property type="match status" value="1"/>
</dbReference>
<dbReference type="Gene3D" id="3.90.1150.10">
    <property type="entry name" value="Aspartate Aminotransferase, domain 1"/>
    <property type="match status" value="1"/>
</dbReference>
<dbReference type="Pfam" id="PF00155">
    <property type="entry name" value="Aminotran_1_2"/>
    <property type="match status" value="1"/>
</dbReference>
<dbReference type="PRINTS" id="PR00753">
    <property type="entry name" value="ACCSYNTHASE"/>
</dbReference>
<reference evidence="8 9" key="1">
    <citation type="submission" date="2018-08" db="EMBL/GenBank/DDBJ databases">
        <title>Lysobacter sp. zong2l5, whole genome shotgun sequence.</title>
        <authorList>
            <person name="Zhang X."/>
            <person name="Feng G."/>
            <person name="Zhu H."/>
        </authorList>
    </citation>
    <scope>NUCLEOTIDE SEQUENCE [LARGE SCALE GENOMIC DNA]</scope>
    <source>
        <strain evidence="9">zong2l5</strain>
    </source>
</reference>
<dbReference type="InterPro" id="IPR015422">
    <property type="entry name" value="PyrdxlP-dep_Trfase_small"/>
</dbReference>
<evidence type="ECO:0000256" key="6">
    <source>
        <dbReference type="RuleBase" id="RU000481"/>
    </source>
</evidence>
<comment type="caution">
    <text evidence="8">The sequence shown here is derived from an EMBL/GenBank/DDBJ whole genome shotgun (WGS) entry which is preliminary data.</text>
</comment>
<evidence type="ECO:0000256" key="2">
    <source>
        <dbReference type="ARBA" id="ARBA00007441"/>
    </source>
</evidence>
<dbReference type="CDD" id="cd00609">
    <property type="entry name" value="AAT_like"/>
    <property type="match status" value="1"/>
</dbReference>
<dbReference type="EMBL" id="QTSU01000001">
    <property type="protein sequence ID" value="RDZ27679.1"/>
    <property type="molecule type" value="Genomic_DNA"/>
</dbReference>
<dbReference type="Proteomes" id="UP000264492">
    <property type="component" value="Unassembled WGS sequence"/>
</dbReference>
<evidence type="ECO:0000256" key="5">
    <source>
        <dbReference type="ARBA" id="ARBA00022898"/>
    </source>
</evidence>
<dbReference type="PANTHER" id="PTHR46383">
    <property type="entry name" value="ASPARTATE AMINOTRANSFERASE"/>
    <property type="match status" value="1"/>
</dbReference>
<evidence type="ECO:0000259" key="7">
    <source>
        <dbReference type="Pfam" id="PF00155"/>
    </source>
</evidence>
<dbReference type="InterPro" id="IPR004838">
    <property type="entry name" value="NHTrfase_class1_PyrdxlP-BS"/>
</dbReference>
<dbReference type="OrthoDB" id="9803354at2"/>
<proteinExistence type="inferred from homology"/>
<dbReference type="EC" id="2.6.1.-" evidence="6"/>
<dbReference type="AlphaFoldDB" id="A0A371K165"/>
<dbReference type="InterPro" id="IPR015421">
    <property type="entry name" value="PyrdxlP-dep_Trfase_major"/>
</dbReference>
<dbReference type="InterPro" id="IPR004839">
    <property type="entry name" value="Aminotransferase_I/II_large"/>
</dbReference>
<evidence type="ECO:0000256" key="3">
    <source>
        <dbReference type="ARBA" id="ARBA00022576"/>
    </source>
</evidence>